<evidence type="ECO:0000313" key="2">
    <source>
        <dbReference type="EMBL" id="MBS4080407.1"/>
    </source>
</evidence>
<sequence length="596" mass="65895">MILSALNDYYQRLAEEHAVPVFGFSQEKISYALVLSAEGELVDVQDVRDNSGKKPLPKSLTVPQPEKRTAGIKSNFMWDKTSYVLGVSAKQGERTGQEHQAFKSLHQECLSDQDDIGLRALAKFLEHWSPEQFQTPLFSEEMLDTNVIFRIDGEQKYLHDLPAAQQLRAKLLAGADSKEGRCLVTGQQMPLARLHPAVKGVNGAQSSGASIVSFNLDSFTSYGKSQGANAPVSEAAAFAYSTVLNHLLRRDEHNRQRLQIGDASVVFWAKTGTPEQSHSAELLFADLLTPPADDAGEAAKLRTVLDAVAKGRPLQELGLDLDENTQLFVLGLAPNASRLSIRFWQTGSLSFFAQRLAEHYQDLHIQPLPWKTEPAIWRLLHATVPSRDGKTKGEDIAPQLAGDITRAVLTGSRYPRSLLANLIMRMRADGDISGVRVALCKAVLMRDLRLGVKGINEEVPVSLDKQVSNPGYRLGRLFAVLENIQRNALGTQVNATIRDRYYGAASATPATIFPMLLRNTQNHLAKVRKEKPGLAHNLERDVGEIIDGMPTLFPRNLKLEDQGRFAIGYYHQSQARFNRTNDDSSTGPETEQGAEQ</sequence>
<dbReference type="NCBIfam" id="TIGR01863">
    <property type="entry name" value="cas_Csd1"/>
    <property type="match status" value="1"/>
</dbReference>
<dbReference type="EMBL" id="JAGYHF010000009">
    <property type="protein sequence ID" value="MBS4080407.1"/>
    <property type="molecule type" value="Genomic_DNA"/>
</dbReference>
<proteinExistence type="predicted"/>
<dbReference type="Pfam" id="PF09709">
    <property type="entry name" value="Cas_Csd1"/>
    <property type="match status" value="1"/>
</dbReference>
<dbReference type="CDD" id="cd09757">
    <property type="entry name" value="Cas8c_I-C"/>
    <property type="match status" value="1"/>
</dbReference>
<keyword evidence="3" id="KW-1185">Reference proteome</keyword>
<evidence type="ECO:0000313" key="3">
    <source>
        <dbReference type="Proteomes" id="UP000676035"/>
    </source>
</evidence>
<reference evidence="2 3" key="1">
    <citation type="submission" date="2021-04" db="EMBL/GenBank/DDBJ databases">
        <title>Pseudomonas rustica sp. nov. isolated from raw milk.</title>
        <authorList>
            <person name="Fiedler G."/>
            <person name="Gieschler S."/>
            <person name="Kabisch J."/>
            <person name="Grimmler C."/>
            <person name="Brinks E."/>
            <person name="Wagner N."/>
            <person name="Hetzer B."/>
            <person name="Franz C.M.A.P."/>
            <person name="Boehnlein C."/>
        </authorList>
    </citation>
    <scope>NUCLEOTIDE SEQUENCE [LARGE SCALE GENOMIC DNA]</scope>
    <source>
        <strain evidence="2 3">MBT-4</strain>
    </source>
</reference>
<gene>
    <name evidence="2" type="primary">cas8c</name>
    <name evidence="2" type="ORF">KFS80_19150</name>
</gene>
<name>A0ABS5N1H5_9PSED</name>
<dbReference type="RefSeq" id="WP_212545582.1">
    <property type="nucleotide sequence ID" value="NZ_JAGYHF010000009.1"/>
</dbReference>
<protein>
    <submittedName>
        <fullName evidence="2">Type I-C CRISPR-associated protein Cas8c/Csd1</fullName>
    </submittedName>
</protein>
<dbReference type="Proteomes" id="UP000676035">
    <property type="component" value="Unassembled WGS sequence"/>
</dbReference>
<evidence type="ECO:0000256" key="1">
    <source>
        <dbReference type="SAM" id="MobiDB-lite"/>
    </source>
</evidence>
<dbReference type="InterPro" id="IPR010144">
    <property type="entry name" value="CRISPR-assoc_prot_Csd1-typ"/>
</dbReference>
<comment type="caution">
    <text evidence="2">The sequence shown here is derived from an EMBL/GenBank/DDBJ whole genome shotgun (WGS) entry which is preliminary data.</text>
</comment>
<organism evidence="2 3">
    <name type="scientific">Pseudomonas rustica</name>
    <dbReference type="NCBI Taxonomy" id="2827099"/>
    <lineage>
        <taxon>Bacteria</taxon>
        <taxon>Pseudomonadati</taxon>
        <taxon>Pseudomonadota</taxon>
        <taxon>Gammaproteobacteria</taxon>
        <taxon>Pseudomonadales</taxon>
        <taxon>Pseudomonadaceae</taxon>
        <taxon>Pseudomonas</taxon>
    </lineage>
</organism>
<feature type="region of interest" description="Disordered" evidence="1">
    <location>
        <begin position="576"/>
        <end position="596"/>
    </location>
</feature>
<accession>A0ABS5N1H5</accession>